<keyword evidence="5" id="KW-1185">Reference proteome</keyword>
<feature type="region of interest" description="Disordered" evidence="2">
    <location>
        <begin position="223"/>
        <end position="249"/>
    </location>
</feature>
<dbReference type="KEGG" id="btab:109033153"/>
<name>A0A9P0A1S6_BEMTA</name>
<proteinExistence type="predicted"/>
<evidence type="ECO:0000313" key="5">
    <source>
        <dbReference type="Proteomes" id="UP001152759"/>
    </source>
</evidence>
<dbReference type="PANTHER" id="PTHR14388">
    <property type="entry name" value="T CELL-SPECIFIC ADAPTER PROTEIN TSAD"/>
    <property type="match status" value="1"/>
</dbReference>
<dbReference type="InterPro" id="IPR000980">
    <property type="entry name" value="SH2"/>
</dbReference>
<dbReference type="Gene3D" id="3.30.505.10">
    <property type="entry name" value="SH2 domain"/>
    <property type="match status" value="1"/>
</dbReference>
<dbReference type="PANTHER" id="PTHR14388:SF17">
    <property type="entry name" value="SH2 DOMAIN-CONTAINING PROTEIN"/>
    <property type="match status" value="1"/>
</dbReference>
<evidence type="ECO:0000259" key="3">
    <source>
        <dbReference type="PROSITE" id="PS50001"/>
    </source>
</evidence>
<dbReference type="OrthoDB" id="10003345at2759"/>
<feature type="region of interest" description="Disordered" evidence="2">
    <location>
        <begin position="43"/>
        <end position="63"/>
    </location>
</feature>
<dbReference type="Proteomes" id="UP001152759">
    <property type="component" value="Chromosome 1"/>
</dbReference>
<protein>
    <recommendedName>
        <fullName evidence="3">SH2 domain-containing protein</fullName>
    </recommendedName>
</protein>
<gene>
    <name evidence="4" type="ORF">BEMITA_LOCUS1758</name>
</gene>
<dbReference type="PRINTS" id="PR00401">
    <property type="entry name" value="SH2DOMAIN"/>
</dbReference>
<dbReference type="PROSITE" id="PS50001">
    <property type="entry name" value="SH2"/>
    <property type="match status" value="1"/>
</dbReference>
<dbReference type="SUPFAM" id="SSF55550">
    <property type="entry name" value="SH2 domain"/>
    <property type="match status" value="1"/>
</dbReference>
<keyword evidence="1" id="KW-0727">SH2 domain</keyword>
<sequence length="443" mass="51717">MLQQILKDMYVDPDLLAELDEEQRHTLWCRMREEQVRRWKIWDQQHPPIPPRPPNPGKKKVQWRTGNDGNEWVWVMGEHPDDKSIEEILEEEAREAARKLAVKETEQLRLSVDMEIKDLNEDFKKNLLESKPKESSHGKLDDIFCAAVQGGDNPKKLIIPMQVSEKRDVLQELSLNKAQNVSERVKLWEQKVMDERTSVIFKNLQRKKQEAVREAEEASQKQEKVWREQEQKAKKAETQKREIARRAREEHRRSSIIGINIDLKSAENNTIPAVQPLPSPFLESPSPLTVDTQQFDFNDRKTPTKEAIIQWYQTSEFPRGTGLTSDRTSVAPWFHGLITRQEAESLLSTRPVGSFLVRLSEKIWGYAISYRAVDRYKHYLIDVSPSHYQFFGANQLSHNSLCDLIQYHQKHPITIRGGEILYQSCQRNIAVPIILQDLMCNLR</sequence>
<organism evidence="4 5">
    <name type="scientific">Bemisia tabaci</name>
    <name type="common">Sweetpotato whitefly</name>
    <name type="synonym">Aleurodes tabaci</name>
    <dbReference type="NCBI Taxonomy" id="7038"/>
    <lineage>
        <taxon>Eukaryota</taxon>
        <taxon>Metazoa</taxon>
        <taxon>Ecdysozoa</taxon>
        <taxon>Arthropoda</taxon>
        <taxon>Hexapoda</taxon>
        <taxon>Insecta</taxon>
        <taxon>Pterygota</taxon>
        <taxon>Neoptera</taxon>
        <taxon>Paraneoptera</taxon>
        <taxon>Hemiptera</taxon>
        <taxon>Sternorrhyncha</taxon>
        <taxon>Aleyrodoidea</taxon>
        <taxon>Aleyrodidae</taxon>
        <taxon>Aleyrodinae</taxon>
        <taxon>Bemisia</taxon>
    </lineage>
</organism>
<dbReference type="GO" id="GO:0005737">
    <property type="term" value="C:cytoplasm"/>
    <property type="evidence" value="ECO:0007669"/>
    <property type="project" value="TreeGrafter"/>
</dbReference>
<dbReference type="AlphaFoldDB" id="A0A9P0A1S6"/>
<feature type="compositionally biased region" description="Pro residues" evidence="2">
    <location>
        <begin position="47"/>
        <end position="56"/>
    </location>
</feature>
<evidence type="ECO:0000256" key="2">
    <source>
        <dbReference type="SAM" id="MobiDB-lite"/>
    </source>
</evidence>
<accession>A0A9P0A1S6</accession>
<dbReference type="InterPro" id="IPR036860">
    <property type="entry name" value="SH2_dom_sf"/>
</dbReference>
<dbReference type="SMART" id="SM00252">
    <property type="entry name" value="SH2"/>
    <property type="match status" value="1"/>
</dbReference>
<feature type="domain" description="SH2" evidence="3">
    <location>
        <begin position="333"/>
        <end position="433"/>
    </location>
</feature>
<evidence type="ECO:0000256" key="1">
    <source>
        <dbReference type="PROSITE-ProRule" id="PRU00191"/>
    </source>
</evidence>
<evidence type="ECO:0000313" key="4">
    <source>
        <dbReference type="EMBL" id="CAH0382183.1"/>
    </source>
</evidence>
<dbReference type="Pfam" id="PF00017">
    <property type="entry name" value="SH2"/>
    <property type="match status" value="1"/>
</dbReference>
<reference evidence="4" key="1">
    <citation type="submission" date="2021-12" db="EMBL/GenBank/DDBJ databases">
        <authorList>
            <person name="King R."/>
        </authorList>
    </citation>
    <scope>NUCLEOTIDE SEQUENCE</scope>
</reference>
<dbReference type="EMBL" id="OU963862">
    <property type="protein sequence ID" value="CAH0382183.1"/>
    <property type="molecule type" value="Genomic_DNA"/>
</dbReference>